<feature type="domain" description="Galectin" evidence="4">
    <location>
        <begin position="194"/>
        <end position="321"/>
    </location>
</feature>
<name>A0ABM1JM44_GEKJA</name>
<evidence type="ECO:0000313" key="5">
    <source>
        <dbReference type="Proteomes" id="UP000694871"/>
    </source>
</evidence>
<dbReference type="SMART" id="SM00908">
    <property type="entry name" value="Gal-bind_lectin"/>
    <property type="match status" value="2"/>
</dbReference>
<dbReference type="Pfam" id="PF00337">
    <property type="entry name" value="Gal-bind_lectin"/>
    <property type="match status" value="2"/>
</dbReference>
<organism evidence="5 6">
    <name type="scientific">Gekko japonicus</name>
    <name type="common">Schlegel's Japanese gecko</name>
    <dbReference type="NCBI Taxonomy" id="146911"/>
    <lineage>
        <taxon>Eukaryota</taxon>
        <taxon>Metazoa</taxon>
        <taxon>Chordata</taxon>
        <taxon>Craniata</taxon>
        <taxon>Vertebrata</taxon>
        <taxon>Euteleostomi</taxon>
        <taxon>Lepidosauria</taxon>
        <taxon>Squamata</taxon>
        <taxon>Bifurcata</taxon>
        <taxon>Gekkota</taxon>
        <taxon>Gekkonidae</taxon>
        <taxon>Gekkoninae</taxon>
        <taxon>Gekko</taxon>
    </lineage>
</organism>
<dbReference type="PROSITE" id="PS51304">
    <property type="entry name" value="GALECTIN"/>
    <property type="match status" value="2"/>
</dbReference>
<keyword evidence="1 3" id="KW-0430">Lectin</keyword>
<feature type="domain" description="Galectin" evidence="4">
    <location>
        <begin position="19"/>
        <end position="145"/>
    </location>
</feature>
<accession>A0ABM1JM44</accession>
<reference evidence="6" key="1">
    <citation type="submission" date="2025-08" db="UniProtKB">
        <authorList>
            <consortium name="RefSeq"/>
        </authorList>
    </citation>
    <scope>IDENTIFICATION</scope>
</reference>
<evidence type="ECO:0000256" key="3">
    <source>
        <dbReference type="RuleBase" id="RU102079"/>
    </source>
</evidence>
<protein>
    <recommendedName>
        <fullName evidence="3">Galectin</fullName>
    </recommendedName>
</protein>
<dbReference type="PANTHER" id="PTHR11346:SF32">
    <property type="entry name" value="GALECTIN-4"/>
    <property type="match status" value="1"/>
</dbReference>
<dbReference type="InterPro" id="IPR013320">
    <property type="entry name" value="ConA-like_dom_sf"/>
</dbReference>
<dbReference type="InterPro" id="IPR001079">
    <property type="entry name" value="Galectin_CRD"/>
</dbReference>
<evidence type="ECO:0000256" key="2">
    <source>
        <dbReference type="ARBA" id="ARBA00022737"/>
    </source>
</evidence>
<sequence length="321" mass="36079">MTYVPAPGYMPTYNPPLPCSKPVPYGLHPGMSVYVQGMIPSSTNSFRVNFMYGSDIALHFNPRFKGHDTIVLNTCQGGKWGKEERHGMPLKLGQHFELIFIVNSDHFQVLVNRNPFCEYKHRLPVDRIQEVNVDGDMELQSLTVLGGGMMGGGGMPAQPCPPMGMPGMMPNPGCPPGNYPMMMAPASYNPQVPYRGNFSGGLGSKRTVVIRGFVPQDAKGFRINFKAGNDIILHINPRLNERVVVRNSFLNGSWGREERELSFNPFQTGQYFDLSIRCGNERFKVFANGQPLFNYSHRFRNFQQINDLEIDGDVVLSYIQY</sequence>
<dbReference type="Proteomes" id="UP000694871">
    <property type="component" value="Unplaced"/>
</dbReference>
<evidence type="ECO:0000259" key="4">
    <source>
        <dbReference type="PROSITE" id="PS51304"/>
    </source>
</evidence>
<dbReference type="SMART" id="SM00276">
    <property type="entry name" value="GLECT"/>
    <property type="match status" value="2"/>
</dbReference>
<gene>
    <name evidence="6" type="primary">LGALS4</name>
</gene>
<dbReference type="CDD" id="cd00070">
    <property type="entry name" value="GLECT"/>
    <property type="match status" value="2"/>
</dbReference>
<proteinExistence type="predicted"/>
<dbReference type="Gene3D" id="2.60.120.200">
    <property type="match status" value="2"/>
</dbReference>
<dbReference type="InterPro" id="IPR044156">
    <property type="entry name" value="Galectin-like"/>
</dbReference>
<dbReference type="PANTHER" id="PTHR11346">
    <property type="entry name" value="GALECTIN"/>
    <property type="match status" value="1"/>
</dbReference>
<dbReference type="RefSeq" id="XP_015262531.1">
    <property type="nucleotide sequence ID" value="XM_015407045.1"/>
</dbReference>
<dbReference type="SUPFAM" id="SSF49899">
    <property type="entry name" value="Concanavalin A-like lectins/glucanases"/>
    <property type="match status" value="2"/>
</dbReference>
<evidence type="ECO:0000256" key="1">
    <source>
        <dbReference type="ARBA" id="ARBA00022734"/>
    </source>
</evidence>
<keyword evidence="2" id="KW-0677">Repeat</keyword>
<keyword evidence="5" id="KW-1185">Reference proteome</keyword>
<evidence type="ECO:0000313" key="6">
    <source>
        <dbReference type="RefSeq" id="XP_015262531.1"/>
    </source>
</evidence>
<dbReference type="GeneID" id="107106833"/>